<keyword evidence="2" id="KW-1185">Reference proteome</keyword>
<reference evidence="1" key="1">
    <citation type="submission" date="2023-06" db="EMBL/GenBank/DDBJ databases">
        <title>Genome-scale phylogeny and comparative genomics of the fungal order Sordariales.</title>
        <authorList>
            <consortium name="Lawrence Berkeley National Laboratory"/>
            <person name="Hensen N."/>
            <person name="Bonometti L."/>
            <person name="Westerberg I."/>
            <person name="Brannstrom I.O."/>
            <person name="Guillou S."/>
            <person name="Cros-Aarteil S."/>
            <person name="Calhoun S."/>
            <person name="Haridas S."/>
            <person name="Kuo A."/>
            <person name="Mondo S."/>
            <person name="Pangilinan J."/>
            <person name="Riley R."/>
            <person name="LaButti K."/>
            <person name="Andreopoulos B."/>
            <person name="Lipzen A."/>
            <person name="Chen C."/>
            <person name="Yanf M."/>
            <person name="Daum C."/>
            <person name="Ng V."/>
            <person name="Clum A."/>
            <person name="Steindorff A."/>
            <person name="Ohm R."/>
            <person name="Martin F."/>
            <person name="Silar P."/>
            <person name="Natvig D."/>
            <person name="Lalanne C."/>
            <person name="Gautier V."/>
            <person name="Ament-velasquez S.L."/>
            <person name="Kruys A."/>
            <person name="Hutchinson M.I."/>
            <person name="Powell A.J."/>
            <person name="Barry K."/>
            <person name="Miller A.N."/>
            <person name="Grigoriev I.V."/>
            <person name="Debuchy R."/>
            <person name="Gladieux P."/>
            <person name="Thoren M.H."/>
            <person name="Johannesson H."/>
        </authorList>
    </citation>
    <scope>NUCLEOTIDE SEQUENCE</scope>
    <source>
        <strain evidence="1">SMH2392-1A</strain>
    </source>
</reference>
<dbReference type="EMBL" id="JAUIRO010000008">
    <property type="protein sequence ID" value="KAK0703958.1"/>
    <property type="molecule type" value="Genomic_DNA"/>
</dbReference>
<gene>
    <name evidence="1" type="ORF">B0T26DRAFT_681578</name>
</gene>
<protein>
    <submittedName>
        <fullName evidence="1">Uncharacterized protein</fullName>
    </submittedName>
</protein>
<proteinExistence type="predicted"/>
<dbReference type="Proteomes" id="UP001172101">
    <property type="component" value="Unassembled WGS sequence"/>
</dbReference>
<accession>A0AA39ZUQ9</accession>
<dbReference type="AlphaFoldDB" id="A0AA39ZUQ9"/>
<evidence type="ECO:0000313" key="2">
    <source>
        <dbReference type="Proteomes" id="UP001172101"/>
    </source>
</evidence>
<organism evidence="1 2">
    <name type="scientific">Lasiosphaeria miniovina</name>
    <dbReference type="NCBI Taxonomy" id="1954250"/>
    <lineage>
        <taxon>Eukaryota</taxon>
        <taxon>Fungi</taxon>
        <taxon>Dikarya</taxon>
        <taxon>Ascomycota</taxon>
        <taxon>Pezizomycotina</taxon>
        <taxon>Sordariomycetes</taxon>
        <taxon>Sordariomycetidae</taxon>
        <taxon>Sordariales</taxon>
        <taxon>Lasiosphaeriaceae</taxon>
        <taxon>Lasiosphaeria</taxon>
    </lineage>
</organism>
<evidence type="ECO:0000313" key="1">
    <source>
        <dbReference type="EMBL" id="KAK0703958.1"/>
    </source>
</evidence>
<dbReference type="RefSeq" id="XP_060290817.1">
    <property type="nucleotide sequence ID" value="XM_060440651.1"/>
</dbReference>
<comment type="caution">
    <text evidence="1">The sequence shown here is derived from an EMBL/GenBank/DDBJ whole genome shotgun (WGS) entry which is preliminary data.</text>
</comment>
<name>A0AA39ZUQ9_9PEZI</name>
<sequence>MPAALAALKKIQATLASAWSGCEERKKPVTASHGPWLEPGPLPRATKTWGCRLPKLDLVAEAYKKHQNDNGKHEVDASLSTKLAGDLARPFGQSTGRGFSFTRFRIDHFYSTLVMRQQDAFAPWIGPDRTVSLQTLYEIGRLVTHADPICGHLQWGEEYSFLVPNLANFGLHQRFSEDETRRITAFSFPIAALNNEVAPLMAGETANMHPRLRSSYSAPRRPEGRLLVFTVWKSLGKGFARCMYWRPHQTSAPPERLYPLGHIRYCFDAAHAGEHTYKIDVAEIQQCIASVLESRREAPPEYAAVVEPGYWVIEMDKEE</sequence>
<dbReference type="GeneID" id="85323921"/>